<evidence type="ECO:0000313" key="2">
    <source>
        <dbReference type="EMBL" id="KAK0181223.1"/>
    </source>
</evidence>
<feature type="signal peptide" evidence="1">
    <location>
        <begin position="1"/>
        <end position="21"/>
    </location>
</feature>
<accession>A0AA39L0Z3</accession>
<evidence type="ECO:0000313" key="3">
    <source>
        <dbReference type="Proteomes" id="UP001168972"/>
    </source>
</evidence>
<organism evidence="2 3">
    <name type="scientific">Microctonus hyperodae</name>
    <name type="common">Parasitoid wasp</name>
    <dbReference type="NCBI Taxonomy" id="165561"/>
    <lineage>
        <taxon>Eukaryota</taxon>
        <taxon>Metazoa</taxon>
        <taxon>Ecdysozoa</taxon>
        <taxon>Arthropoda</taxon>
        <taxon>Hexapoda</taxon>
        <taxon>Insecta</taxon>
        <taxon>Pterygota</taxon>
        <taxon>Neoptera</taxon>
        <taxon>Endopterygota</taxon>
        <taxon>Hymenoptera</taxon>
        <taxon>Apocrita</taxon>
        <taxon>Ichneumonoidea</taxon>
        <taxon>Braconidae</taxon>
        <taxon>Euphorinae</taxon>
        <taxon>Microctonus</taxon>
    </lineage>
</organism>
<reference evidence="2" key="2">
    <citation type="submission" date="2023-03" db="EMBL/GenBank/DDBJ databases">
        <authorList>
            <person name="Inwood S.N."/>
            <person name="Skelly J.G."/>
            <person name="Guhlin J."/>
            <person name="Harrop T.W.R."/>
            <person name="Goldson S.G."/>
            <person name="Dearden P.K."/>
        </authorList>
    </citation>
    <scope>NUCLEOTIDE SEQUENCE</scope>
    <source>
        <strain evidence="2">Lincoln</strain>
        <tissue evidence="2">Whole body</tissue>
    </source>
</reference>
<dbReference type="Gene3D" id="2.40.128.20">
    <property type="match status" value="1"/>
</dbReference>
<gene>
    <name evidence="2" type="ORF">PV327_003525</name>
</gene>
<keyword evidence="1" id="KW-0732">Signal</keyword>
<proteinExistence type="predicted"/>
<reference evidence="2" key="1">
    <citation type="journal article" date="2023" name="bioRxiv">
        <title>Scaffold-level genome assemblies of two parasitoid biocontrol wasps reveal the parthenogenesis mechanism and an associated novel virus.</title>
        <authorList>
            <person name="Inwood S."/>
            <person name="Skelly J."/>
            <person name="Guhlin J."/>
            <person name="Harrop T."/>
            <person name="Goldson S."/>
            <person name="Dearden P."/>
        </authorList>
    </citation>
    <scope>NUCLEOTIDE SEQUENCE</scope>
    <source>
        <strain evidence="2">Lincoln</strain>
        <tissue evidence="2">Whole body</tissue>
    </source>
</reference>
<keyword evidence="3" id="KW-1185">Reference proteome</keyword>
<dbReference type="Proteomes" id="UP001168972">
    <property type="component" value="Unassembled WGS sequence"/>
</dbReference>
<protein>
    <recommendedName>
        <fullName evidence="4">Lipocalin/cytosolic fatty-acid binding domain-containing protein</fullName>
    </recommendedName>
</protein>
<dbReference type="InterPro" id="IPR012674">
    <property type="entry name" value="Calycin"/>
</dbReference>
<dbReference type="AlphaFoldDB" id="A0AA39L0Z3"/>
<name>A0AA39L0Z3_MICHY</name>
<dbReference type="EMBL" id="JAQQBR010000002">
    <property type="protein sequence ID" value="KAK0181223.1"/>
    <property type="molecule type" value="Genomic_DNA"/>
</dbReference>
<sequence>MTNNMFLRAILISILMPMCWCRYTCPKINDTMEVNLTELAGEWYTVAATPITGGIGSCLHFDVASNDQNFSMNYTTTSYRNNMRLLWKVAGEQSGTELSATWLLTFRNTMIGPFRHQILEIDYQNYCTMIVCANDTKYIPKQMFGMIWARKKTLSLDLLSELKKSISRFVDEEDIRDVDNTCEGIQF</sequence>
<feature type="chain" id="PRO_5041229210" description="Lipocalin/cytosolic fatty-acid binding domain-containing protein" evidence="1">
    <location>
        <begin position="22"/>
        <end position="187"/>
    </location>
</feature>
<dbReference type="SUPFAM" id="SSF50814">
    <property type="entry name" value="Lipocalins"/>
    <property type="match status" value="1"/>
</dbReference>
<evidence type="ECO:0000256" key="1">
    <source>
        <dbReference type="SAM" id="SignalP"/>
    </source>
</evidence>
<comment type="caution">
    <text evidence="2">The sequence shown here is derived from an EMBL/GenBank/DDBJ whole genome shotgun (WGS) entry which is preliminary data.</text>
</comment>
<evidence type="ECO:0008006" key="4">
    <source>
        <dbReference type="Google" id="ProtNLM"/>
    </source>
</evidence>